<dbReference type="EMBL" id="AY131261">
    <property type="protein sequence ID" value="AAN37495.1"/>
    <property type="molecule type" value="mRNA"/>
</dbReference>
<gene>
    <name evidence="2" type="primary">Aanat</name>
</gene>
<sequence length="39" mass="4364">VQSCHWAGLRKAALWPSSLARCTYWRCTEPSGSRARALS</sequence>
<organism evidence="1">
    <name type="scientific">Mus musculus</name>
    <name type="common">Mouse</name>
    <dbReference type="NCBI Taxonomy" id="10090"/>
    <lineage>
        <taxon>Eukaryota</taxon>
        <taxon>Metazoa</taxon>
        <taxon>Chordata</taxon>
        <taxon>Craniata</taxon>
        <taxon>Vertebrata</taxon>
        <taxon>Euteleostomi</taxon>
        <taxon>Mammalia</taxon>
        <taxon>Eutheria</taxon>
        <taxon>Euarchontoglires</taxon>
        <taxon>Glires</taxon>
        <taxon>Rodentia</taxon>
        <taxon>Myomorpha</taxon>
        <taxon>Muroidea</taxon>
        <taxon>Muridae</taxon>
        <taxon>Murinae</taxon>
        <taxon>Mus</taxon>
        <taxon>Mus</taxon>
    </lineage>
</organism>
<evidence type="ECO:0000313" key="2">
    <source>
        <dbReference type="MGI" id="MGI:1328365"/>
    </source>
</evidence>
<reference evidence="1" key="1">
    <citation type="submission" date="2002-07" db="EMBL/GenBank/DDBJ databases">
        <authorList>
            <person name="Pisarchik A.V."/>
            <person name="Slominski A."/>
        </authorList>
    </citation>
    <scope>NUCLEOTIDE SEQUENCE</scope>
    <source>
        <strain evidence="1">C57BL/6J</strain>
    </source>
</reference>
<reference evidence="1" key="3">
    <citation type="submission" date="2003-08" db="EMBL/GenBank/DDBJ databases">
        <title>Expression of tryptophan hydroxylase gene and metabolic conversion of serotonin and N-acetyl-serotonin in the C57BL6 mouse skin.</title>
        <authorList>
            <person name="Slominski A."/>
            <person name="Pisarchik A."/>
            <person name="Semak I."/>
            <person name="Sweatman T."/>
            <person name="Wortsman J."/>
        </authorList>
    </citation>
    <scope>NUCLEOTIDE SEQUENCE</scope>
    <source>
        <strain evidence="1">C57BL/6J</strain>
    </source>
</reference>
<feature type="non-terminal residue" evidence="1">
    <location>
        <position position="1"/>
    </location>
</feature>
<dbReference type="GO" id="GO:0016740">
    <property type="term" value="F:transferase activity"/>
    <property type="evidence" value="ECO:0007669"/>
    <property type="project" value="UniProtKB-KW"/>
</dbReference>
<evidence type="ECO:0000313" key="1">
    <source>
        <dbReference type="EMBL" id="AAN37495.1"/>
    </source>
</evidence>
<dbReference type="AGR" id="MGI:1328365"/>
<reference evidence="1" key="2">
    <citation type="journal article" date="2003" name="Eur. J. Biochem.">
        <title>Characterization of the serotoninergic system in the C57BL/6 mouse skin.</title>
        <authorList>
            <person name="Slominski A."/>
            <person name="Pisarchik A."/>
            <person name="Semak I."/>
            <person name="Sweatman T."/>
            <person name="Wortsman J."/>
        </authorList>
    </citation>
    <scope>NUCLEOTIDE SEQUENCE</scope>
    <source>
        <strain evidence="1">C57BL/6J</strain>
    </source>
</reference>
<feature type="non-terminal residue" evidence="1">
    <location>
        <position position="39"/>
    </location>
</feature>
<accession>Q7TNH7</accession>
<name>Q7TNH7_MOUSE</name>
<keyword evidence="1" id="KW-0808">Transferase</keyword>
<dbReference type="AlphaFoldDB" id="Q7TNH7"/>
<protein>
    <submittedName>
        <fullName evidence="1">Arylalkylamine N-acetyltransferase variant</fullName>
    </submittedName>
</protein>
<proteinExistence type="evidence at transcript level"/>
<dbReference type="MGI" id="MGI:1328365">
    <property type="gene designation" value="Aanat"/>
</dbReference>